<evidence type="ECO:0000313" key="9">
    <source>
        <dbReference type="EMBL" id="CEH14837.1"/>
    </source>
</evidence>
<feature type="region of interest" description="Disordered" evidence="7">
    <location>
        <begin position="1"/>
        <end position="137"/>
    </location>
</feature>
<sequence>MSHSAAVPAAPQLKRGQEDAGAGAGTEQGGTEQAGQQSSKRIKLDRDRDTEMGNENGNGNGNGNGNEQQLGQSSANVHTDAQAQASTSGSIDGRVVADGDDEEDVRGRDLRPNRNVGQNVSFDRGGGESRAVGEDGERGARLPKRKVAIYFGYCGIGYSGLQINPGVKTIEGDIFDAFCKVGAVSKENAVNPVKVGLQRAARTDRGVHAAGNLLTLKLILEPPNVPQGGVVGAVNDLLPEYVRIWGLTRVQNSFNARTSCDSRMYEYLLPTYVFLPPKPGSSMHDLLKHWHDKSVEHGKDVSLLGQLLQHPFWRSQGTEKSYAEDVVKKKKWRMDGEHVERVRQAFEKYAGSHNFHNYTVGKSFRDRSAHRVMKHLEISDPKEIDGTEWLSIKFHGQSFMLHQIRKMIGLLVLVGRTGAPASLIPETYGPARIHVPKAPGLGLLLEEPLFGGYNLKVAKVQPGAEERSPVTYKDFGERMQAFKQTFIYDRIIKTEEETSEFAKWLNYLDVFQGPDFDYLNPRGNIPQSAILKVGEQRRAAGGQAKGAFRPEAVNTSTSAAQQGAQIDSEDEDEHALRGKMDEFDG</sequence>
<dbReference type="InterPro" id="IPR041708">
    <property type="entry name" value="PUS1/PUS2-like"/>
</dbReference>
<evidence type="ECO:0000313" key="10">
    <source>
        <dbReference type="Proteomes" id="UP000054845"/>
    </source>
</evidence>
<feature type="compositionally biased region" description="Basic and acidic residues" evidence="7">
    <location>
        <begin position="574"/>
        <end position="585"/>
    </location>
</feature>
<proteinExistence type="inferred from homology"/>
<feature type="compositionally biased region" description="Polar residues" evidence="7">
    <location>
        <begin position="68"/>
        <end position="90"/>
    </location>
</feature>
<dbReference type="EMBL" id="CCYA01000248">
    <property type="protein sequence ID" value="CEH14837.1"/>
    <property type="molecule type" value="Genomic_DNA"/>
</dbReference>
<feature type="binding site" evidence="6">
    <location>
        <position position="265"/>
    </location>
    <ligand>
        <name>substrate</name>
    </ligand>
</feature>
<dbReference type="GO" id="GO:0009982">
    <property type="term" value="F:pseudouridine synthase activity"/>
    <property type="evidence" value="ECO:0007669"/>
    <property type="project" value="InterPro"/>
</dbReference>
<feature type="region of interest" description="Disordered" evidence="7">
    <location>
        <begin position="541"/>
        <end position="585"/>
    </location>
</feature>
<dbReference type="STRING" id="401625.A0A0P1BFB6"/>
<dbReference type="FunFam" id="3.30.70.580:FF:000002">
    <property type="entry name" value="tRNA pseudouridine synthase"/>
    <property type="match status" value="1"/>
</dbReference>
<comment type="similarity">
    <text evidence="1">Belongs to the tRNA pseudouridine synthase TruA family.</text>
</comment>
<comment type="catalytic activity">
    <reaction evidence="4">
        <text>a uridine in tRNA = a pseudouridine in tRNA</text>
        <dbReference type="Rhea" id="RHEA:54572"/>
        <dbReference type="Rhea" id="RHEA-COMP:13339"/>
        <dbReference type="Rhea" id="RHEA-COMP:13934"/>
        <dbReference type="ChEBI" id="CHEBI:65314"/>
        <dbReference type="ChEBI" id="CHEBI:65315"/>
    </reaction>
</comment>
<evidence type="ECO:0000259" key="8">
    <source>
        <dbReference type="Pfam" id="PF01416"/>
    </source>
</evidence>
<feature type="compositionally biased region" description="Basic and acidic residues" evidence="7">
    <location>
        <begin position="42"/>
        <end position="51"/>
    </location>
</feature>
<evidence type="ECO:0000256" key="4">
    <source>
        <dbReference type="ARBA" id="ARBA00036943"/>
    </source>
</evidence>
<feature type="compositionally biased region" description="Basic and acidic residues" evidence="7">
    <location>
        <begin position="125"/>
        <end position="137"/>
    </location>
</feature>
<evidence type="ECO:0000256" key="7">
    <source>
        <dbReference type="SAM" id="MobiDB-lite"/>
    </source>
</evidence>
<dbReference type="Gene3D" id="3.30.70.660">
    <property type="entry name" value="Pseudouridine synthase I, catalytic domain, C-terminal subdomain"/>
    <property type="match status" value="1"/>
</dbReference>
<dbReference type="GO" id="GO:1990481">
    <property type="term" value="P:mRNA pseudouridine synthesis"/>
    <property type="evidence" value="ECO:0007669"/>
    <property type="project" value="TreeGrafter"/>
</dbReference>
<dbReference type="GO" id="GO:0003723">
    <property type="term" value="F:RNA binding"/>
    <property type="evidence" value="ECO:0007669"/>
    <property type="project" value="InterPro"/>
</dbReference>
<dbReference type="PANTHER" id="PTHR11142">
    <property type="entry name" value="PSEUDOURIDYLATE SYNTHASE"/>
    <property type="match status" value="1"/>
</dbReference>
<dbReference type="CDD" id="cd02568">
    <property type="entry name" value="PseudoU_synth_PUS1_PUS2"/>
    <property type="match status" value="1"/>
</dbReference>
<dbReference type="SUPFAM" id="SSF55120">
    <property type="entry name" value="Pseudouridine synthase"/>
    <property type="match status" value="1"/>
</dbReference>
<evidence type="ECO:0000256" key="6">
    <source>
        <dbReference type="PIRSR" id="PIRSR641708-2"/>
    </source>
</evidence>
<dbReference type="GO" id="GO:0031119">
    <property type="term" value="P:tRNA pseudouridine synthesis"/>
    <property type="evidence" value="ECO:0007669"/>
    <property type="project" value="InterPro"/>
</dbReference>
<evidence type="ECO:0000256" key="2">
    <source>
        <dbReference type="ARBA" id="ARBA00022694"/>
    </source>
</evidence>
<evidence type="ECO:0000256" key="5">
    <source>
        <dbReference type="PIRSR" id="PIRSR641708-1"/>
    </source>
</evidence>
<dbReference type="Proteomes" id="UP000054845">
    <property type="component" value="Unassembled WGS sequence"/>
</dbReference>
<keyword evidence="2" id="KW-0819">tRNA processing</keyword>
<dbReference type="InterPro" id="IPR020103">
    <property type="entry name" value="PsdUridine_synth_cat_dom_sf"/>
</dbReference>
<dbReference type="InterPro" id="IPR020097">
    <property type="entry name" value="PsdUridine_synth_TruA_a/b_dom"/>
</dbReference>
<dbReference type="GO" id="GO:0005634">
    <property type="term" value="C:nucleus"/>
    <property type="evidence" value="ECO:0007669"/>
    <property type="project" value="TreeGrafter"/>
</dbReference>
<dbReference type="NCBIfam" id="TIGR00071">
    <property type="entry name" value="hisT_truA"/>
    <property type="match status" value="1"/>
</dbReference>
<protein>
    <submittedName>
        <fullName evidence="9">Pseudouridylate synthase</fullName>
    </submittedName>
</protein>
<feature type="domain" description="Pseudouridine synthase I TruA alpha/beta" evidence="8">
    <location>
        <begin position="345"/>
        <end position="447"/>
    </location>
</feature>
<keyword evidence="10" id="KW-1185">Reference proteome</keyword>
<name>A0A0P1BFB6_9BASI</name>
<dbReference type="InterPro" id="IPR020094">
    <property type="entry name" value="TruA/RsuA/RluB/E/F_N"/>
</dbReference>
<dbReference type="AlphaFoldDB" id="A0A0P1BFB6"/>
<accession>A0A0P1BFB6</accession>
<reference evidence="9 10" key="1">
    <citation type="submission" date="2014-09" db="EMBL/GenBank/DDBJ databases">
        <authorList>
            <person name="Magalhaes I.L.F."/>
            <person name="Oliveira U."/>
            <person name="Santos F.R."/>
            <person name="Vidigal T.H.D.A."/>
            <person name="Brescovit A.D."/>
            <person name="Santos A.J."/>
        </authorList>
    </citation>
    <scope>NUCLEOTIDE SEQUENCE [LARGE SCALE GENOMIC DNA]</scope>
</reference>
<feature type="active site" description="Nucleophile" evidence="5">
    <location>
        <position position="204"/>
    </location>
</feature>
<evidence type="ECO:0000256" key="3">
    <source>
        <dbReference type="ARBA" id="ARBA00023235"/>
    </source>
</evidence>
<evidence type="ECO:0000256" key="1">
    <source>
        <dbReference type="ARBA" id="ARBA00009375"/>
    </source>
</evidence>
<dbReference type="OrthoDB" id="10256309at2759"/>
<dbReference type="PANTHER" id="PTHR11142:SF4">
    <property type="entry name" value="PSEUDOURIDYLATE SYNTHASE 1 HOMOLOG"/>
    <property type="match status" value="1"/>
</dbReference>
<dbReference type="InterPro" id="IPR001406">
    <property type="entry name" value="PsdUridine_synth_TruA"/>
</dbReference>
<keyword evidence="3" id="KW-0413">Isomerase</keyword>
<dbReference type="InterPro" id="IPR020095">
    <property type="entry name" value="PsdUridine_synth_TruA_C"/>
</dbReference>
<dbReference type="Pfam" id="PF01416">
    <property type="entry name" value="PseudoU_synth_1"/>
    <property type="match status" value="1"/>
</dbReference>
<organism evidence="9 10">
    <name type="scientific">Ceraceosorus bombacis</name>
    <dbReference type="NCBI Taxonomy" id="401625"/>
    <lineage>
        <taxon>Eukaryota</taxon>
        <taxon>Fungi</taxon>
        <taxon>Dikarya</taxon>
        <taxon>Basidiomycota</taxon>
        <taxon>Ustilaginomycotina</taxon>
        <taxon>Exobasidiomycetes</taxon>
        <taxon>Ceraceosorales</taxon>
        <taxon>Ceraceosoraceae</taxon>
        <taxon>Ceraceosorus</taxon>
    </lineage>
</organism>
<dbReference type="Gene3D" id="3.30.70.580">
    <property type="entry name" value="Pseudouridine synthase I, catalytic domain, N-terminal subdomain"/>
    <property type="match status" value="1"/>
</dbReference>
<feature type="compositionally biased region" description="Polar residues" evidence="7">
    <location>
        <begin position="553"/>
        <end position="565"/>
    </location>
</feature>